<dbReference type="PANTHER" id="PTHR10048:SF22">
    <property type="entry name" value="PHOSPHATIDYLINOSITOL 4-KINASE BETA"/>
    <property type="match status" value="1"/>
</dbReference>
<dbReference type="Proteomes" id="UP001151582">
    <property type="component" value="Unassembled WGS sequence"/>
</dbReference>
<feature type="signal peptide" evidence="7">
    <location>
        <begin position="1"/>
        <end position="21"/>
    </location>
</feature>
<dbReference type="GO" id="GO:0004430">
    <property type="term" value="F:1-phosphatidylinositol 4-kinase activity"/>
    <property type="evidence" value="ECO:0007669"/>
    <property type="project" value="UniProtKB-EC"/>
</dbReference>
<dbReference type="Gene3D" id="1.10.1070.11">
    <property type="entry name" value="Phosphatidylinositol 3-/4-kinase, catalytic domain"/>
    <property type="match status" value="1"/>
</dbReference>
<dbReference type="GO" id="GO:0016020">
    <property type="term" value="C:membrane"/>
    <property type="evidence" value="ECO:0007669"/>
    <property type="project" value="TreeGrafter"/>
</dbReference>
<dbReference type="SMART" id="SM00146">
    <property type="entry name" value="PI3Kc"/>
    <property type="match status" value="1"/>
</dbReference>
<dbReference type="InterPro" id="IPR036940">
    <property type="entry name" value="PI3/4_kinase_cat_sf"/>
</dbReference>
<dbReference type="PROSITE" id="PS51545">
    <property type="entry name" value="PIK_HELICAL"/>
    <property type="match status" value="1"/>
</dbReference>
<keyword evidence="5" id="KW-0418">Kinase</keyword>
<comment type="similarity">
    <text evidence="2">Belongs to the PI3/PI4-kinase family. Type III PI4K subfamily.</text>
</comment>
<dbReference type="PROSITE" id="PS50290">
    <property type="entry name" value="PI3_4_KINASE_3"/>
    <property type="match status" value="1"/>
</dbReference>
<dbReference type="Pfam" id="PF00454">
    <property type="entry name" value="PI3_PI4_kinase"/>
    <property type="match status" value="1"/>
</dbReference>
<feature type="domain" description="PIK helical" evidence="9">
    <location>
        <begin position="1"/>
        <end position="117"/>
    </location>
</feature>
<comment type="caution">
    <text evidence="10">The sequence shown here is derived from an EMBL/GenBank/DDBJ whole genome shotgun (WGS) entry which is preliminary data.</text>
</comment>
<gene>
    <name evidence="10" type="primary">PIK1</name>
    <name evidence="10" type="ORF">H4R34_003356</name>
</gene>
<keyword evidence="4 10" id="KW-0808">Transferase</keyword>
<feature type="domain" description="PI3K/PI4K catalytic" evidence="8">
    <location>
        <begin position="943"/>
        <end position="1298"/>
    </location>
</feature>
<evidence type="ECO:0000256" key="7">
    <source>
        <dbReference type="SAM" id="SignalP"/>
    </source>
</evidence>
<dbReference type="SUPFAM" id="SSF56112">
    <property type="entry name" value="Protein kinase-like (PK-like)"/>
    <property type="match status" value="1"/>
</dbReference>
<evidence type="ECO:0000259" key="8">
    <source>
        <dbReference type="PROSITE" id="PS50290"/>
    </source>
</evidence>
<evidence type="ECO:0000256" key="4">
    <source>
        <dbReference type="ARBA" id="ARBA00022679"/>
    </source>
</evidence>
<dbReference type="CDD" id="cd05168">
    <property type="entry name" value="PI4Kc_III_beta"/>
    <property type="match status" value="1"/>
</dbReference>
<feature type="region of interest" description="Disordered" evidence="6">
    <location>
        <begin position="645"/>
        <end position="683"/>
    </location>
</feature>
<dbReference type="Pfam" id="PF21245">
    <property type="entry name" value="PI4KB-PIK1_PIK"/>
    <property type="match status" value="1"/>
</dbReference>
<name>A0A9W8B686_9FUNG</name>
<evidence type="ECO:0000313" key="10">
    <source>
        <dbReference type="EMBL" id="KAJ1978018.1"/>
    </source>
</evidence>
<dbReference type="Gene3D" id="1.25.40.70">
    <property type="entry name" value="Phosphatidylinositol 3-kinase, accessory domain (PIK)"/>
    <property type="match status" value="1"/>
</dbReference>
<feature type="compositionally biased region" description="Polar residues" evidence="6">
    <location>
        <begin position="666"/>
        <end position="683"/>
    </location>
</feature>
<dbReference type="PROSITE" id="PS00916">
    <property type="entry name" value="PI3_4_KINASE_2"/>
    <property type="match status" value="1"/>
</dbReference>
<dbReference type="InterPro" id="IPR018936">
    <property type="entry name" value="PI3/4_kinase_CS"/>
</dbReference>
<feature type="compositionally biased region" description="Low complexity" evidence="6">
    <location>
        <begin position="1082"/>
        <end position="1111"/>
    </location>
</feature>
<reference evidence="10" key="1">
    <citation type="submission" date="2022-07" db="EMBL/GenBank/DDBJ databases">
        <title>Phylogenomic reconstructions and comparative analyses of Kickxellomycotina fungi.</title>
        <authorList>
            <person name="Reynolds N.K."/>
            <person name="Stajich J.E."/>
            <person name="Barry K."/>
            <person name="Grigoriev I.V."/>
            <person name="Crous P."/>
            <person name="Smith M.E."/>
        </authorList>
    </citation>
    <scope>NUCLEOTIDE SEQUENCE</scope>
    <source>
        <strain evidence="10">RSA 567</strain>
    </source>
</reference>
<evidence type="ECO:0000259" key="9">
    <source>
        <dbReference type="PROSITE" id="PS51545"/>
    </source>
</evidence>
<feature type="compositionally biased region" description="Polar residues" evidence="6">
    <location>
        <begin position="301"/>
        <end position="311"/>
    </location>
</feature>
<accession>A0A9W8B686</accession>
<dbReference type="OrthoDB" id="10264149at2759"/>
<dbReference type="Gene3D" id="3.30.1010.10">
    <property type="entry name" value="Phosphatidylinositol 3-kinase Catalytic Subunit, Chain A, domain 4"/>
    <property type="match status" value="1"/>
</dbReference>
<dbReference type="FunFam" id="1.10.1070.11:FF:000016">
    <property type="entry name" value="PIK1p Phosphatidylinositol 4-kinase"/>
    <property type="match status" value="1"/>
</dbReference>
<sequence length="1313" mass="143321">MSSNSLLLRLFTSQFFNSWLAVSYLYKYPDSVGIQYYLCRELKKFPVEEIEFFLPQLCHLLLTRPNESVALEALLLELCEQSTHICLIMVWDLQSYISDFANQPNSPSFRLCRRLLNKCQEMIFCDDYYSDSDTGDADAVGPSRSFTQVTHLGAAGRPKPLSMYTIVADTPGLGAGADRLSPTAQFAKYRKRLSKWWRFKIKENAPPAMVGIGAVLAAVAHPTLSANAGQIALIQGRRSRLESSGFEGDSMAFAPGLAGSSPDESDPDTGHHSTESPVAIAKQRKPPAIPGSHTHLVGAQSLGNSGASSHHQPVLAKSRSDTTMVSDQYYRNTLHRPSSPPRPPVFDEVHTGRRLKGKPTPFERSQVQSAATPQSTRITLSRGAGVSFSDIEPSAPAPQPPLRSPRHLTHGSPLSVSSEDVTLRGHSVASRAIKAQSTIGDSMHRVRSQHDRGLLHHHHFQSELQFVIALTDISNRLVLVPRVDRQSSLKSELTLLNHNLPANVCLPLWCSAQDRAARHHKLVRISPADAVVLNSAERAPYLLMVEAVDTDQTIEELALIGKPNSAAGDLEKGKVGNGEQHTIASTSKPAHNHDLGLHLDEKVEGGMHNSDELPLMQRSLTADAVLSKYESIVHDLSTSSLFPVPRGAETASSSVSPSSPSASPTIEITNRDLSNTSSHGLETVSTDRRRIHSSVVMNRHKTLPATVVKESTPFVDIPSVDITDLHTLAQKARLNTTSKSPVSPIQSPLSPIPDSSNRLSQELCDNNTQHQREVHQRRKLSTADDFQERMRTAAVLLAQLEQQEAKKKSWYQRGTSSTTTAAAPMASLGTDGMGMMISGTSPGMAKGGPHLTSADLTTLPRTSGNTQGTDQIRVRIIHEMMALEEQRLRLMGPTSPPPPVSSSQAQQGSTTAVAIDGDVLEDKQLLLDDVKHKEDPSAPVFREDWSSKVERIRLSSPYGHLPGWQVFSVIVKTGADLRQEQFALQLIKEMQRIWKAENLDIWAQYYRILVLNDSSGLVETIKNTISIHSLKKEAYSRRQHNATLSTAASAGGGGAPNAATGADLAADVGTGTAVESGKDKASATAAPATTTATAGSTTVSTPAPPTTTTAPAAVAPAANPALPVFTLYDYYLLEYGAPNTEGFLKAQDNFMRSLVGYSLITYILQLKDRHNGNILVDKEGHLVHIDFGFMLTNSPGSMGFEMAPFKLSQEYLDVLGGVDSVKFAEFRELMIKGFMALRKYAENIILLVDMMQKDSKFPCFAYAHAVSALRDRFQTSLTEAQVHEFVDKMIMSSCCNVFTRLYDTFQYYSNGIL</sequence>
<feature type="compositionally biased region" description="Low complexity" evidence="6">
    <location>
        <begin position="651"/>
        <end position="664"/>
    </location>
</feature>
<evidence type="ECO:0000256" key="2">
    <source>
        <dbReference type="ARBA" id="ARBA00006209"/>
    </source>
</evidence>
<evidence type="ECO:0000313" key="11">
    <source>
        <dbReference type="Proteomes" id="UP001151582"/>
    </source>
</evidence>
<comment type="catalytic activity">
    <reaction evidence="1">
        <text>a 1,2-diacyl-sn-glycero-3-phospho-(1D-myo-inositol) + ATP = a 1,2-diacyl-sn-glycero-3-phospho-(1D-myo-inositol 4-phosphate) + ADP + H(+)</text>
        <dbReference type="Rhea" id="RHEA:19877"/>
        <dbReference type="ChEBI" id="CHEBI:15378"/>
        <dbReference type="ChEBI" id="CHEBI:30616"/>
        <dbReference type="ChEBI" id="CHEBI:57880"/>
        <dbReference type="ChEBI" id="CHEBI:58178"/>
        <dbReference type="ChEBI" id="CHEBI:456216"/>
        <dbReference type="EC" id="2.7.1.67"/>
    </reaction>
</comment>
<feature type="region of interest" description="Disordered" evidence="6">
    <location>
        <begin position="1076"/>
        <end position="1111"/>
    </location>
</feature>
<dbReference type="PANTHER" id="PTHR10048">
    <property type="entry name" value="PHOSPHATIDYLINOSITOL KINASE"/>
    <property type="match status" value="1"/>
</dbReference>
<dbReference type="InterPro" id="IPR049160">
    <property type="entry name" value="PI4KB-PIK1_PIK"/>
</dbReference>
<feature type="compositionally biased region" description="Polar residues" evidence="6">
    <location>
        <begin position="321"/>
        <end position="331"/>
    </location>
</feature>
<dbReference type="InterPro" id="IPR042236">
    <property type="entry name" value="PI3K_accessory_sf"/>
</dbReference>
<dbReference type="GO" id="GO:0048015">
    <property type="term" value="P:phosphatidylinositol-mediated signaling"/>
    <property type="evidence" value="ECO:0007669"/>
    <property type="project" value="TreeGrafter"/>
</dbReference>
<feature type="compositionally biased region" description="Polar residues" evidence="6">
    <location>
        <begin position="363"/>
        <end position="379"/>
    </location>
</feature>
<feature type="chain" id="PRO_5040788499" description="1-phosphatidylinositol 4-kinase" evidence="7">
    <location>
        <begin position="22"/>
        <end position="1313"/>
    </location>
</feature>
<protein>
    <recommendedName>
        <fullName evidence="3">1-phosphatidylinositol 4-kinase</fullName>
        <ecNumber evidence="3">2.7.1.67</ecNumber>
    </recommendedName>
</protein>
<proteinExistence type="inferred from homology"/>
<dbReference type="InterPro" id="IPR057754">
    <property type="entry name" value="PI4-kinase_beta/PIK1_cat"/>
</dbReference>
<dbReference type="EMBL" id="JANBQB010000304">
    <property type="protein sequence ID" value="KAJ1978018.1"/>
    <property type="molecule type" value="Genomic_DNA"/>
</dbReference>
<evidence type="ECO:0000256" key="6">
    <source>
        <dbReference type="SAM" id="MobiDB-lite"/>
    </source>
</evidence>
<dbReference type="GO" id="GO:0005737">
    <property type="term" value="C:cytoplasm"/>
    <property type="evidence" value="ECO:0007669"/>
    <property type="project" value="TreeGrafter"/>
</dbReference>
<dbReference type="InterPro" id="IPR000403">
    <property type="entry name" value="PI3/4_kinase_cat_dom"/>
</dbReference>
<dbReference type="InterPro" id="IPR001263">
    <property type="entry name" value="PI3K_accessory_dom"/>
</dbReference>
<keyword evidence="7" id="KW-0732">Signal</keyword>
<dbReference type="InterPro" id="IPR016024">
    <property type="entry name" value="ARM-type_fold"/>
</dbReference>
<dbReference type="SUPFAM" id="SSF48371">
    <property type="entry name" value="ARM repeat"/>
    <property type="match status" value="1"/>
</dbReference>
<dbReference type="PROSITE" id="PS00915">
    <property type="entry name" value="PI3_4_KINASE_1"/>
    <property type="match status" value="1"/>
</dbReference>
<keyword evidence="11" id="KW-1185">Reference proteome</keyword>
<dbReference type="InterPro" id="IPR011009">
    <property type="entry name" value="Kinase-like_dom_sf"/>
</dbReference>
<dbReference type="GO" id="GO:0046854">
    <property type="term" value="P:phosphatidylinositol phosphate biosynthetic process"/>
    <property type="evidence" value="ECO:0007669"/>
    <property type="project" value="InterPro"/>
</dbReference>
<organism evidence="10 11">
    <name type="scientific">Dimargaris verticillata</name>
    <dbReference type="NCBI Taxonomy" id="2761393"/>
    <lineage>
        <taxon>Eukaryota</taxon>
        <taxon>Fungi</taxon>
        <taxon>Fungi incertae sedis</taxon>
        <taxon>Zoopagomycota</taxon>
        <taxon>Kickxellomycotina</taxon>
        <taxon>Dimargaritomycetes</taxon>
        <taxon>Dimargaritales</taxon>
        <taxon>Dimargaritaceae</taxon>
        <taxon>Dimargaris</taxon>
    </lineage>
</organism>
<evidence type="ECO:0000256" key="5">
    <source>
        <dbReference type="ARBA" id="ARBA00022777"/>
    </source>
</evidence>
<evidence type="ECO:0000256" key="3">
    <source>
        <dbReference type="ARBA" id="ARBA00012169"/>
    </source>
</evidence>
<evidence type="ECO:0000256" key="1">
    <source>
        <dbReference type="ARBA" id="ARBA00001686"/>
    </source>
</evidence>
<dbReference type="EC" id="2.7.1.67" evidence="3"/>
<feature type="region of interest" description="Disordered" evidence="6">
    <location>
        <begin position="244"/>
        <end position="420"/>
    </location>
</feature>
<dbReference type="InterPro" id="IPR015433">
    <property type="entry name" value="PI3/4_kinase"/>
</dbReference>
<feature type="region of interest" description="Disordered" evidence="6">
    <location>
        <begin position="735"/>
        <end position="758"/>
    </location>
</feature>